<gene>
    <name evidence="1" type="ORF">FocTR4_00011874</name>
</gene>
<dbReference type="Gene3D" id="3.10.450.50">
    <property type="match status" value="1"/>
</dbReference>
<organism evidence="1 2">
    <name type="scientific">Fusarium oxysporum f. sp. cubense</name>
    <dbReference type="NCBI Taxonomy" id="61366"/>
    <lineage>
        <taxon>Eukaryota</taxon>
        <taxon>Fungi</taxon>
        <taxon>Dikarya</taxon>
        <taxon>Ascomycota</taxon>
        <taxon>Pezizomycotina</taxon>
        <taxon>Sordariomycetes</taxon>
        <taxon>Hypocreomycetidae</taxon>
        <taxon>Hypocreales</taxon>
        <taxon>Nectriaceae</taxon>
        <taxon>Fusarium</taxon>
        <taxon>Fusarium oxysporum species complex</taxon>
    </lineage>
</organism>
<dbReference type="SUPFAM" id="SSF54427">
    <property type="entry name" value="NTF2-like"/>
    <property type="match status" value="1"/>
</dbReference>
<name>A0A5C6SH15_FUSOC</name>
<evidence type="ECO:0000313" key="2">
    <source>
        <dbReference type="Proteomes" id="UP000321331"/>
    </source>
</evidence>
<dbReference type="InterPro" id="IPR039437">
    <property type="entry name" value="FrzH/put_lumazine-bd"/>
</dbReference>
<proteinExistence type="predicted"/>
<dbReference type="EMBL" id="VMNF01000014">
    <property type="protein sequence ID" value="TXB97168.1"/>
    <property type="molecule type" value="Genomic_DNA"/>
</dbReference>
<evidence type="ECO:0000313" key="1">
    <source>
        <dbReference type="EMBL" id="TXB97168.1"/>
    </source>
</evidence>
<dbReference type="Proteomes" id="UP000321331">
    <property type="component" value="Unassembled WGS sequence"/>
</dbReference>
<accession>A0A5C6SH15</accession>
<reference evidence="1 2" key="1">
    <citation type="submission" date="2019-07" db="EMBL/GenBank/DDBJ databases">
        <title>The First High-Quality Draft Genome Sequence of the Causal Agent of the Current Panama Disease Epidemic.</title>
        <authorList>
            <person name="Warmington R.J."/>
            <person name="Kay W."/>
            <person name="Jeffries A."/>
            <person name="Bebber D."/>
            <person name="Moore K."/>
            <person name="Studholme D.J."/>
        </authorList>
    </citation>
    <scope>NUCLEOTIDE SEQUENCE [LARGE SCALE GENOMIC DNA]</scope>
    <source>
        <strain evidence="1 2">TR4</strain>
    </source>
</reference>
<dbReference type="AlphaFoldDB" id="A0A5C6SH15"/>
<dbReference type="InterPro" id="IPR032710">
    <property type="entry name" value="NTF2-like_dom_sf"/>
</dbReference>
<dbReference type="Pfam" id="PF12893">
    <property type="entry name" value="Lumazine_bd_2"/>
    <property type="match status" value="1"/>
</dbReference>
<evidence type="ECO:0008006" key="3">
    <source>
        <dbReference type="Google" id="ProtNLM"/>
    </source>
</evidence>
<sequence length="130" mass="14664">MSKNIKTIPTAEYDAVVDVVQQYYCEGCHKGDTSLLKKAFHQDATMYGFTMTGQLLGGPVSNLYDFINEHGDAPNIKTRIDVIGITPTTAVVKVDMERDAAEQNYTDFHTMMKFDGEWKIIAKVFHTYES</sequence>
<protein>
    <recommendedName>
        <fullName evidence="3">Lumazine-binding protein</fullName>
    </recommendedName>
</protein>
<comment type="caution">
    <text evidence="1">The sequence shown here is derived from an EMBL/GenBank/DDBJ whole genome shotgun (WGS) entry which is preliminary data.</text>
</comment>